<dbReference type="GO" id="GO:0015937">
    <property type="term" value="P:coenzyme A biosynthetic process"/>
    <property type="evidence" value="ECO:0007669"/>
    <property type="project" value="InterPro"/>
</dbReference>
<keyword evidence="3" id="KW-0808">Transferase</keyword>
<gene>
    <name evidence="3" type="ORF">MGWOODY_Mmi571</name>
</gene>
<dbReference type="PROSITE" id="PS51219">
    <property type="entry name" value="DPCK"/>
    <property type="match status" value="1"/>
</dbReference>
<dbReference type="EC" id="2.7.1.24" evidence="3"/>
<dbReference type="SUPFAM" id="SSF52540">
    <property type="entry name" value="P-loop containing nucleoside triphosphate hydrolases"/>
    <property type="match status" value="1"/>
</dbReference>
<dbReference type="InterPro" id="IPR027417">
    <property type="entry name" value="P-loop_NTPase"/>
</dbReference>
<dbReference type="HAMAP" id="MF_00376">
    <property type="entry name" value="Dephospho_CoA_kinase"/>
    <property type="match status" value="1"/>
</dbReference>
<dbReference type="PANTHER" id="PTHR10695:SF46">
    <property type="entry name" value="BIFUNCTIONAL COENZYME A SYNTHASE-RELATED"/>
    <property type="match status" value="1"/>
</dbReference>
<reference evidence="3" key="1">
    <citation type="submission" date="2015-10" db="EMBL/GenBank/DDBJ databases">
        <authorList>
            <person name="Gilbert D.G."/>
        </authorList>
    </citation>
    <scope>NUCLEOTIDE SEQUENCE</scope>
</reference>
<dbReference type="AlphaFoldDB" id="A0A160VF11"/>
<name>A0A160VF11_9ZZZZ</name>
<dbReference type="PANTHER" id="PTHR10695">
    <property type="entry name" value="DEPHOSPHO-COA KINASE-RELATED"/>
    <property type="match status" value="1"/>
</dbReference>
<sequence length="197" mass="22500">MLRVALTGGIGTGKSTASKILNELGAFIFDADKEAKNILKNNETIQSELIAEFGTDIMSGDEKIDNNKLARIAFQDQDHQLRLNSIIHPYVFQEIDKNFDDVLEKSAYDIFVVDAALIYESGADTHMDYIIVITALLKVRMERALQRETLTRDEILKRMDLQWPEEEKIALADFVIHNDSTEEEFRDSITDIYNQLV</sequence>
<proteinExistence type="inferred from homology"/>
<dbReference type="CDD" id="cd02022">
    <property type="entry name" value="DPCK"/>
    <property type="match status" value="1"/>
</dbReference>
<accession>A0A160VF11</accession>
<dbReference type="InterPro" id="IPR001977">
    <property type="entry name" value="Depp_CoAkinase"/>
</dbReference>
<dbReference type="Gene3D" id="3.40.50.300">
    <property type="entry name" value="P-loop containing nucleotide triphosphate hydrolases"/>
    <property type="match status" value="1"/>
</dbReference>
<dbReference type="GO" id="GO:0005524">
    <property type="term" value="F:ATP binding"/>
    <property type="evidence" value="ECO:0007669"/>
    <property type="project" value="UniProtKB-KW"/>
</dbReference>
<dbReference type="NCBIfam" id="TIGR00152">
    <property type="entry name" value="dephospho-CoA kinase"/>
    <property type="match status" value="1"/>
</dbReference>
<dbReference type="GO" id="GO:0004140">
    <property type="term" value="F:dephospho-CoA kinase activity"/>
    <property type="evidence" value="ECO:0007669"/>
    <property type="project" value="UniProtKB-EC"/>
</dbReference>
<keyword evidence="1" id="KW-0547">Nucleotide-binding</keyword>
<dbReference type="EMBL" id="FAXC01000062">
    <property type="protein sequence ID" value="CUV08429.1"/>
    <property type="molecule type" value="Genomic_DNA"/>
</dbReference>
<evidence type="ECO:0000313" key="3">
    <source>
        <dbReference type="EMBL" id="CUV08429.1"/>
    </source>
</evidence>
<evidence type="ECO:0000256" key="2">
    <source>
        <dbReference type="ARBA" id="ARBA00022840"/>
    </source>
</evidence>
<protein>
    <submittedName>
        <fullName evidence="3">Dephospho-CoA kinase</fullName>
        <ecNumber evidence="3">2.7.1.24</ecNumber>
    </submittedName>
</protein>
<keyword evidence="3" id="KW-0418">Kinase</keyword>
<dbReference type="Pfam" id="PF01121">
    <property type="entry name" value="CoaE"/>
    <property type="match status" value="1"/>
</dbReference>
<keyword evidence="2" id="KW-0067">ATP-binding</keyword>
<organism evidence="3">
    <name type="scientific">hydrothermal vent metagenome</name>
    <dbReference type="NCBI Taxonomy" id="652676"/>
    <lineage>
        <taxon>unclassified sequences</taxon>
        <taxon>metagenomes</taxon>
        <taxon>ecological metagenomes</taxon>
    </lineage>
</organism>
<evidence type="ECO:0000256" key="1">
    <source>
        <dbReference type="ARBA" id="ARBA00022741"/>
    </source>
</evidence>